<dbReference type="AlphaFoldDB" id="A0A656AS22"/>
<accession>A0A656AS22</accession>
<dbReference type="EMBL" id="CWQY01000048">
    <property type="protein sequence ID" value="CSD30915.1"/>
    <property type="molecule type" value="Genomic_DNA"/>
</dbReference>
<reference evidence="1 2" key="1">
    <citation type="submission" date="2015-07" db="EMBL/GenBank/DDBJ databases">
        <authorList>
            <consortium name="Pathogen Informatics"/>
        </authorList>
    </citation>
    <scope>NUCLEOTIDE SEQUENCE [LARGE SCALE GENOMIC DNA]</scope>
    <source>
        <strain evidence="1 2">A316</strain>
    </source>
</reference>
<gene>
    <name evidence="1" type="ORF">ERS013200_03851</name>
</gene>
<evidence type="ECO:0000313" key="2">
    <source>
        <dbReference type="Proteomes" id="UP000041770"/>
    </source>
</evidence>
<protein>
    <submittedName>
        <fullName evidence="1">Uncharacterized protein</fullName>
    </submittedName>
</protein>
<evidence type="ECO:0000313" key="1">
    <source>
        <dbReference type="EMBL" id="CSD30915.1"/>
    </source>
</evidence>
<name>A0A656AS22_VIBCL</name>
<dbReference type="Proteomes" id="UP000041770">
    <property type="component" value="Unassembled WGS sequence"/>
</dbReference>
<sequence>MIHAYCHVNWVGGKLHGFDHGHSRAGNHLQSALSVMTFGENKTIDLIREQRSNFALFFLLIVTKVGE</sequence>
<proteinExistence type="predicted"/>
<organism evidence="1 2">
    <name type="scientific">Vibrio cholerae</name>
    <dbReference type="NCBI Taxonomy" id="666"/>
    <lineage>
        <taxon>Bacteria</taxon>
        <taxon>Pseudomonadati</taxon>
        <taxon>Pseudomonadota</taxon>
        <taxon>Gammaproteobacteria</taxon>
        <taxon>Vibrionales</taxon>
        <taxon>Vibrionaceae</taxon>
        <taxon>Vibrio</taxon>
    </lineage>
</organism>